<comment type="similarity">
    <text evidence="1">Belongs to the PspA/Vipp/IM30 family.</text>
</comment>
<proteinExistence type="inferred from homology"/>
<comment type="caution">
    <text evidence="3">The sequence shown here is derived from an EMBL/GenBank/DDBJ whole genome shotgun (WGS) entry which is preliminary data.</text>
</comment>
<organism evidence="3 4">
    <name type="scientific">Pseudidiomarina taiwanensis</name>
    <dbReference type="NCBI Taxonomy" id="337250"/>
    <lineage>
        <taxon>Bacteria</taxon>
        <taxon>Pseudomonadati</taxon>
        <taxon>Pseudomonadota</taxon>
        <taxon>Gammaproteobacteria</taxon>
        <taxon>Alteromonadales</taxon>
        <taxon>Idiomarinaceae</taxon>
        <taxon>Pseudidiomarina</taxon>
    </lineage>
</organism>
<dbReference type="GO" id="GO:0009271">
    <property type="term" value="P:phage shock"/>
    <property type="evidence" value="ECO:0007669"/>
    <property type="project" value="TreeGrafter"/>
</dbReference>
<keyword evidence="4" id="KW-1185">Reference proteome</keyword>
<evidence type="ECO:0000313" key="3">
    <source>
        <dbReference type="EMBL" id="RUO75559.1"/>
    </source>
</evidence>
<keyword evidence="2" id="KW-0175">Coiled coil</keyword>
<evidence type="ECO:0000313" key="4">
    <source>
        <dbReference type="Proteomes" id="UP000288279"/>
    </source>
</evidence>
<evidence type="ECO:0000256" key="1">
    <source>
        <dbReference type="ARBA" id="ARBA00043985"/>
    </source>
</evidence>
<dbReference type="OrthoDB" id="9779630at2"/>
<dbReference type="Pfam" id="PF04012">
    <property type="entry name" value="PspA_IM30"/>
    <property type="match status" value="1"/>
</dbReference>
<dbReference type="PANTHER" id="PTHR31088">
    <property type="entry name" value="MEMBRANE-ASSOCIATED PROTEIN VIPP1, CHLOROPLASTIC"/>
    <property type="match status" value="1"/>
</dbReference>
<gene>
    <name evidence="3" type="ORF">CWI83_09230</name>
</gene>
<dbReference type="EMBL" id="PIQG01000005">
    <property type="protein sequence ID" value="RUO75559.1"/>
    <property type="molecule type" value="Genomic_DNA"/>
</dbReference>
<sequence>MGIFNRASDIIQANLNALLDKAEQPEKMIRLVIQEMEEAVVELRGLAANHIAEQKRLEREAKQLHKSIESWQVKAELALDKGREDLAKVALQNKLKAAEELEKNAEISAQVEQQVEPIRSDIERLQSKLDEAKQRERQLHQRLDSVAIRLQSEKIKASSKVNDAMQKYENYERRVEDLEAKLEAYDIGQSSNPSLDQQFKDLEDEGKVDAELEQLKVKRSGAPA</sequence>
<reference evidence="3 4" key="1">
    <citation type="journal article" date="2011" name="Front. Microbiol.">
        <title>Genomic signatures of strain selection and enhancement in Bacillus atrophaeus var. globigii, a historical biowarfare simulant.</title>
        <authorList>
            <person name="Gibbons H.S."/>
            <person name="Broomall S.M."/>
            <person name="McNew L.A."/>
            <person name="Daligault H."/>
            <person name="Chapman C."/>
            <person name="Bruce D."/>
            <person name="Karavis M."/>
            <person name="Krepps M."/>
            <person name="McGregor P.A."/>
            <person name="Hong C."/>
            <person name="Park K.H."/>
            <person name="Akmal A."/>
            <person name="Feldman A."/>
            <person name="Lin J.S."/>
            <person name="Chang W.E."/>
            <person name="Higgs B.W."/>
            <person name="Demirev P."/>
            <person name="Lindquist J."/>
            <person name="Liem A."/>
            <person name="Fochler E."/>
            <person name="Read T.D."/>
            <person name="Tapia R."/>
            <person name="Johnson S."/>
            <person name="Bishop-Lilly K.A."/>
            <person name="Detter C."/>
            <person name="Han C."/>
            <person name="Sozhamannan S."/>
            <person name="Rosenzweig C.N."/>
            <person name="Skowronski E.W."/>
        </authorList>
    </citation>
    <scope>NUCLEOTIDE SEQUENCE [LARGE SCALE GENOMIC DNA]</scope>
    <source>
        <strain evidence="3 4">PIT1</strain>
    </source>
</reference>
<name>A0A432ZCC3_9GAMM</name>
<dbReference type="InterPro" id="IPR007157">
    <property type="entry name" value="PspA_VIPP1"/>
</dbReference>
<evidence type="ECO:0000256" key="2">
    <source>
        <dbReference type="SAM" id="Coils"/>
    </source>
</evidence>
<protein>
    <submittedName>
        <fullName evidence="3">Phage shock protein PspA</fullName>
    </submittedName>
</protein>
<dbReference type="GO" id="GO:0005829">
    <property type="term" value="C:cytosol"/>
    <property type="evidence" value="ECO:0007669"/>
    <property type="project" value="TreeGrafter"/>
</dbReference>
<feature type="coiled-coil region" evidence="2">
    <location>
        <begin position="33"/>
        <end position="188"/>
    </location>
</feature>
<dbReference type="Proteomes" id="UP000288279">
    <property type="component" value="Unassembled WGS sequence"/>
</dbReference>
<dbReference type="PANTHER" id="PTHR31088:SF6">
    <property type="entry name" value="PHAGE SHOCK PROTEIN A"/>
    <property type="match status" value="1"/>
</dbReference>
<dbReference type="RefSeq" id="WP_126828348.1">
    <property type="nucleotide sequence ID" value="NZ_PIQG01000005.1"/>
</dbReference>
<dbReference type="AlphaFoldDB" id="A0A432ZCC3"/>
<accession>A0A432ZCC3</accession>